<dbReference type="CDD" id="cd00303">
    <property type="entry name" value="retropepsin_like"/>
    <property type="match status" value="1"/>
</dbReference>
<dbReference type="Proteomes" id="UP000327044">
    <property type="component" value="Unassembled WGS sequence"/>
</dbReference>
<keyword evidence="4" id="KW-1185">Reference proteome</keyword>
<protein>
    <recommendedName>
        <fullName evidence="5">CCHC-type domain-containing protein</fullName>
    </recommendedName>
</protein>
<dbReference type="Gene3D" id="2.40.70.10">
    <property type="entry name" value="Acid Proteases"/>
    <property type="match status" value="1"/>
</dbReference>
<feature type="compositionally biased region" description="Basic and acidic residues" evidence="1">
    <location>
        <begin position="34"/>
        <end position="61"/>
    </location>
</feature>
<feature type="region of interest" description="Disordered" evidence="1">
    <location>
        <begin position="1"/>
        <end position="97"/>
    </location>
</feature>
<reference evidence="3" key="3">
    <citation type="submission" date="2019-08" db="EMBL/GenBank/DDBJ databases">
        <authorList>
            <consortium name="Photinus pyralis genome working group"/>
            <person name="Fallon T.R."/>
            <person name="Sander Lower S.E."/>
            <person name="Weng J.-K."/>
        </authorList>
    </citation>
    <scope>NUCLEOTIDE SEQUENCE</scope>
    <source>
        <strain evidence="3">1611_PpyrPB1</strain>
        <tissue evidence="3">Whole body</tissue>
    </source>
</reference>
<reference evidence="2" key="1">
    <citation type="journal article" date="2016" name="Sci. Rep.">
        <title>Molecular characterization of firefly nuptial gifts: a multi-omics approach sheds light on postcopulatory sexual selection.</title>
        <authorList>
            <person name="Al-Wathiqui N."/>
            <person name="Fallon T.R."/>
            <person name="South A."/>
            <person name="Weng J.K."/>
            <person name="Lewis S.M."/>
        </authorList>
    </citation>
    <scope>NUCLEOTIDE SEQUENCE</scope>
</reference>
<reference evidence="3 4" key="2">
    <citation type="journal article" date="2018" name="Elife">
        <title>Firefly genomes illuminate parallel origins of bioluminescence in beetles.</title>
        <authorList>
            <person name="Fallon T.R."/>
            <person name="Lower S.E."/>
            <person name="Chang C.H."/>
            <person name="Bessho-Uehara M."/>
            <person name="Martin G.J."/>
            <person name="Bewick A.J."/>
            <person name="Behringer M."/>
            <person name="Debat H.J."/>
            <person name="Wong I."/>
            <person name="Day J.C."/>
            <person name="Suvorov A."/>
            <person name="Silva C.J."/>
            <person name="Stanger-Hall K.F."/>
            <person name="Hall D.W."/>
            <person name="Schmitz R.J."/>
            <person name="Nelson D.R."/>
            <person name="Lewis S.M."/>
            <person name="Shigenobu S."/>
            <person name="Bybee S.M."/>
            <person name="Larracuente A.M."/>
            <person name="Oba Y."/>
            <person name="Weng J.K."/>
        </authorList>
    </citation>
    <scope>NUCLEOTIDE SEQUENCE [LARGE SCALE GENOMIC DNA]</scope>
    <source>
        <strain evidence="3">1611_PpyrPB1</strain>
        <tissue evidence="3">Whole body</tissue>
    </source>
</reference>
<feature type="compositionally biased region" description="Basic and acidic residues" evidence="1">
    <location>
        <begin position="88"/>
        <end position="97"/>
    </location>
</feature>
<sequence>MMSYRTRRPRSRTPPRMHAAEVASSVRGSGGFRGDIDNRREQRRPLERNNDMKKSHWEPRVQRSRSPRPKGTARRSSSSDRKHVRFSRFSDEGQAHFEQPKAPAVIEKPTAFPPEMTRSWQQPPVKFSPPPRFPPSDFNTEHFRGAEKGFTSAPKQSWGKDVMVVMDDHDEEDFGLPVNSTKGVVGQSVASARSMSQSGKTATVGLPSPVQVAASFDDAKDGVQGPTIPEFNPENSNLSSQEWIKLIETKANERDWKPDEKLYVLSSRLAGYARQWYLNTGIKCKNWNELKTAFFIAFPSENDYYMLLKKMFLRVKEERESITSYFHHKVALLNACDIYSRKAVSCIVGGLPNTKMKDDAKLQNFDDPDLLYQYLRTYLEPVVNHEEPKIDMKNSKPNSKKPGTTSTCPLCKKRGHTASECDLNTKFDRLEREARRFSELASKGLVTNNNVMHGSLSQTPTFSKYFTDVAINGIPLRGYVDTSSLASTIREENASYLKLQVFKLKSSVLGFSGQPVSTTGIIEVPICIDRAIANIKLHVVPNYVQVIPIVIGQNFLGQSHVVLMEEGDKIRFYQDDGGRSRFDF</sequence>
<dbReference type="EMBL" id="VVIM01000007">
    <property type="protein sequence ID" value="KAB0796339.1"/>
    <property type="molecule type" value="Genomic_DNA"/>
</dbReference>
<dbReference type="InterPro" id="IPR021109">
    <property type="entry name" value="Peptidase_aspartic_dom_sf"/>
</dbReference>
<accession>A0A1Y1JXD0</accession>
<gene>
    <name evidence="3" type="ORF">PPYR_10400</name>
</gene>
<organism evidence="2">
    <name type="scientific">Photinus pyralis</name>
    <name type="common">Common eastern firefly</name>
    <name type="synonym">Lampyris pyralis</name>
    <dbReference type="NCBI Taxonomy" id="7054"/>
    <lineage>
        <taxon>Eukaryota</taxon>
        <taxon>Metazoa</taxon>
        <taxon>Ecdysozoa</taxon>
        <taxon>Arthropoda</taxon>
        <taxon>Hexapoda</taxon>
        <taxon>Insecta</taxon>
        <taxon>Pterygota</taxon>
        <taxon>Neoptera</taxon>
        <taxon>Endopterygota</taxon>
        <taxon>Coleoptera</taxon>
        <taxon>Polyphaga</taxon>
        <taxon>Elateriformia</taxon>
        <taxon>Elateroidea</taxon>
        <taxon>Lampyridae</taxon>
        <taxon>Lampyrinae</taxon>
        <taxon>Photinus</taxon>
    </lineage>
</organism>
<name>A0A1Y1JXD0_PHOPY</name>
<evidence type="ECO:0008006" key="5">
    <source>
        <dbReference type="Google" id="ProtNLM"/>
    </source>
</evidence>
<evidence type="ECO:0000256" key="1">
    <source>
        <dbReference type="SAM" id="MobiDB-lite"/>
    </source>
</evidence>
<dbReference type="InParanoid" id="A0A1Y1JXD0"/>
<dbReference type="EMBL" id="GEZM01102030">
    <property type="protein sequence ID" value="JAV52046.1"/>
    <property type="molecule type" value="Transcribed_RNA"/>
</dbReference>
<dbReference type="OrthoDB" id="6725237at2759"/>
<evidence type="ECO:0000313" key="3">
    <source>
        <dbReference type="EMBL" id="KAB0796339.1"/>
    </source>
</evidence>
<feature type="compositionally biased region" description="Basic residues" evidence="1">
    <location>
        <begin position="1"/>
        <end position="15"/>
    </location>
</feature>
<dbReference type="SUPFAM" id="SSF50630">
    <property type="entry name" value="Acid proteases"/>
    <property type="match status" value="1"/>
</dbReference>
<evidence type="ECO:0000313" key="2">
    <source>
        <dbReference type="EMBL" id="JAV52045.1"/>
    </source>
</evidence>
<feature type="compositionally biased region" description="Basic residues" evidence="1">
    <location>
        <begin position="62"/>
        <end position="73"/>
    </location>
</feature>
<dbReference type="AlphaFoldDB" id="A0A1Y1JXD0"/>
<dbReference type="EMBL" id="GEZM01102032">
    <property type="protein sequence ID" value="JAV52045.1"/>
    <property type="molecule type" value="Transcribed_RNA"/>
</dbReference>
<proteinExistence type="predicted"/>
<evidence type="ECO:0000313" key="4">
    <source>
        <dbReference type="Proteomes" id="UP000327044"/>
    </source>
</evidence>